<dbReference type="Proteomes" id="UP000092462">
    <property type="component" value="Unassembled WGS sequence"/>
</dbReference>
<organism evidence="3 4">
    <name type="scientific">Phlebotomus papatasi</name>
    <name type="common">Sandfly</name>
    <dbReference type="NCBI Taxonomy" id="29031"/>
    <lineage>
        <taxon>Eukaryota</taxon>
        <taxon>Metazoa</taxon>
        <taxon>Ecdysozoa</taxon>
        <taxon>Arthropoda</taxon>
        <taxon>Hexapoda</taxon>
        <taxon>Insecta</taxon>
        <taxon>Pterygota</taxon>
        <taxon>Neoptera</taxon>
        <taxon>Endopterygota</taxon>
        <taxon>Diptera</taxon>
        <taxon>Nematocera</taxon>
        <taxon>Psychodoidea</taxon>
        <taxon>Psychodidae</taxon>
        <taxon>Phlebotomus</taxon>
        <taxon>Phlebotomus</taxon>
    </lineage>
</organism>
<proteinExistence type="predicted"/>
<keyword evidence="4" id="KW-1185">Reference proteome</keyword>
<dbReference type="EMBL" id="AJVK01022902">
    <property type="status" value="NOT_ANNOTATED_CDS"/>
    <property type="molecule type" value="Genomic_DNA"/>
</dbReference>
<keyword evidence="2" id="KW-0472">Membrane</keyword>
<evidence type="ECO:0000313" key="3">
    <source>
        <dbReference type="EnsemblMetazoa" id="PPAI001575-PA"/>
    </source>
</evidence>
<feature type="compositionally biased region" description="Polar residues" evidence="1">
    <location>
        <begin position="84"/>
        <end position="94"/>
    </location>
</feature>
<dbReference type="VEuPathDB" id="VectorBase:PPAI001575"/>
<keyword evidence="2" id="KW-1133">Transmembrane helix</keyword>
<evidence type="ECO:0000256" key="1">
    <source>
        <dbReference type="SAM" id="MobiDB-lite"/>
    </source>
</evidence>
<sequence>MKALLDNITALLIGLCVSIVLLMIYRFCKFCCCPPDEDSEVPIHSANILLTSSRHTSPRRAGNFHTQRTGEQERPIGFTHPAFNGTSGTSQNALPSAPVPSCPVEDFPSERDTNAQNTL</sequence>
<dbReference type="EnsemblMetazoa" id="PPAI001575-RA">
    <property type="protein sequence ID" value="PPAI001575-PA"/>
    <property type="gene ID" value="PPAI001575"/>
</dbReference>
<reference evidence="3" key="1">
    <citation type="submission" date="2022-08" db="UniProtKB">
        <authorList>
            <consortium name="EnsemblMetazoa"/>
        </authorList>
    </citation>
    <scope>IDENTIFICATION</scope>
    <source>
        <strain evidence="3">Israel</strain>
    </source>
</reference>
<accession>A0A1B0D2K2</accession>
<feature type="transmembrane region" description="Helical" evidence="2">
    <location>
        <begin position="7"/>
        <end position="25"/>
    </location>
</feature>
<dbReference type="AlphaFoldDB" id="A0A1B0D2K2"/>
<evidence type="ECO:0000313" key="4">
    <source>
        <dbReference type="Proteomes" id="UP000092462"/>
    </source>
</evidence>
<dbReference type="EMBL" id="AJVK01022903">
    <property type="status" value="NOT_ANNOTATED_CDS"/>
    <property type="molecule type" value="Genomic_DNA"/>
</dbReference>
<name>A0A1B0D2K2_PHLPP</name>
<keyword evidence="2" id="KW-0812">Transmembrane</keyword>
<dbReference type="EMBL" id="AJVK01022904">
    <property type="status" value="NOT_ANNOTATED_CDS"/>
    <property type="molecule type" value="Genomic_DNA"/>
</dbReference>
<evidence type="ECO:0000256" key="2">
    <source>
        <dbReference type="SAM" id="Phobius"/>
    </source>
</evidence>
<protein>
    <submittedName>
        <fullName evidence="3">Uncharacterized protein</fullName>
    </submittedName>
</protein>
<feature type="region of interest" description="Disordered" evidence="1">
    <location>
        <begin position="54"/>
        <end position="119"/>
    </location>
</feature>